<evidence type="ECO:0000259" key="7">
    <source>
        <dbReference type="SMART" id="SM00852"/>
    </source>
</evidence>
<protein>
    <recommendedName>
        <fullName evidence="3">Molybdopterin adenylyltransferase</fullName>
        <ecNumber evidence="2">2.7.7.75</ecNumber>
    </recommendedName>
</protein>
<organism evidence="8 9">
    <name type="scientific">Paracidobacterium acidisoli</name>
    <dbReference type="NCBI Taxonomy" id="2303751"/>
    <lineage>
        <taxon>Bacteria</taxon>
        <taxon>Pseudomonadati</taxon>
        <taxon>Acidobacteriota</taxon>
        <taxon>Terriglobia</taxon>
        <taxon>Terriglobales</taxon>
        <taxon>Acidobacteriaceae</taxon>
        <taxon>Paracidobacterium</taxon>
    </lineage>
</organism>
<dbReference type="Gene3D" id="3.40.980.10">
    <property type="entry name" value="MoaB/Mog-like domain"/>
    <property type="match status" value="1"/>
</dbReference>
<evidence type="ECO:0000256" key="1">
    <source>
        <dbReference type="ARBA" id="ARBA00005046"/>
    </source>
</evidence>
<keyword evidence="4" id="KW-0501">Molybdenum cofactor biosynthesis</keyword>
<dbReference type="SUPFAM" id="SSF53218">
    <property type="entry name" value="Molybdenum cofactor biosynthesis proteins"/>
    <property type="match status" value="1"/>
</dbReference>
<accession>A0A372INH4</accession>
<dbReference type="InterPro" id="IPR051920">
    <property type="entry name" value="MPT_Adenylyltrnsfr/MoaC-Rel"/>
</dbReference>
<dbReference type="Pfam" id="PF00994">
    <property type="entry name" value="MoCF_biosynth"/>
    <property type="match status" value="1"/>
</dbReference>
<dbReference type="InterPro" id="IPR001453">
    <property type="entry name" value="MoaB/Mog_dom"/>
</dbReference>
<feature type="domain" description="MoaB/Mog" evidence="7">
    <location>
        <begin position="5"/>
        <end position="147"/>
    </location>
</feature>
<proteinExistence type="predicted"/>
<dbReference type="NCBIfam" id="TIGR00177">
    <property type="entry name" value="molyb_syn"/>
    <property type="match status" value="1"/>
</dbReference>
<dbReference type="PANTHER" id="PTHR43764">
    <property type="entry name" value="MOLYBDENUM COFACTOR BIOSYNTHESIS"/>
    <property type="match status" value="1"/>
</dbReference>
<keyword evidence="9" id="KW-1185">Reference proteome</keyword>
<dbReference type="EC" id="2.7.7.75" evidence="2"/>
<comment type="pathway">
    <text evidence="1">Cofactor biosynthesis; molybdopterin biosynthesis.</text>
</comment>
<dbReference type="PANTHER" id="PTHR43764:SF1">
    <property type="entry name" value="MOLYBDOPTERIN MOLYBDOTRANSFERASE"/>
    <property type="match status" value="1"/>
</dbReference>
<evidence type="ECO:0000256" key="2">
    <source>
        <dbReference type="ARBA" id="ARBA00012509"/>
    </source>
</evidence>
<dbReference type="InterPro" id="IPR036425">
    <property type="entry name" value="MoaB/Mog-like_dom_sf"/>
</dbReference>
<name>A0A372INH4_9BACT</name>
<evidence type="ECO:0000256" key="3">
    <source>
        <dbReference type="ARBA" id="ARBA00013491"/>
    </source>
</evidence>
<dbReference type="GO" id="GO:0006777">
    <property type="term" value="P:Mo-molybdopterin cofactor biosynthetic process"/>
    <property type="evidence" value="ECO:0007669"/>
    <property type="project" value="UniProtKB-KW"/>
</dbReference>
<dbReference type="GO" id="GO:0061598">
    <property type="term" value="F:molybdopterin adenylyltransferase activity"/>
    <property type="evidence" value="ECO:0007669"/>
    <property type="project" value="UniProtKB-EC"/>
</dbReference>
<dbReference type="AlphaFoldDB" id="A0A372INH4"/>
<comment type="function">
    <text evidence="6">Catalyzes the adenylation of molybdopterin as part of the biosynthesis of the molybdenum-cofactor.</text>
</comment>
<dbReference type="UniPathway" id="UPA00344"/>
<gene>
    <name evidence="8" type="ORF">D0Y96_12910</name>
</gene>
<dbReference type="SMART" id="SM00852">
    <property type="entry name" value="MoCF_biosynth"/>
    <property type="match status" value="1"/>
</dbReference>
<comment type="caution">
    <text evidence="8">The sequence shown here is derived from an EMBL/GenBank/DDBJ whole genome shotgun (WGS) entry which is preliminary data.</text>
</comment>
<dbReference type="OrthoDB" id="9784492at2"/>
<evidence type="ECO:0000313" key="9">
    <source>
        <dbReference type="Proteomes" id="UP000264702"/>
    </source>
</evidence>
<evidence type="ECO:0000256" key="5">
    <source>
        <dbReference type="ARBA" id="ARBA00051131"/>
    </source>
</evidence>
<evidence type="ECO:0000313" key="8">
    <source>
        <dbReference type="EMBL" id="RFU16291.1"/>
    </source>
</evidence>
<sequence>MTSVAVITVSDSCFRGLREDLSGPAVAQELTAQGFDVNLLLTVEDEKSVIEDALRGLAANARLVVTTGGTGIGARDVTPEATRAVCERLLDGIAETMRAAGLQETKFAPLSRSVCGTLGKSLILNLPGNPRGAVTSLRAVLPLVPHALDLLAGRTAHEAAIGKPADNAGRGAA</sequence>
<reference evidence="8 9" key="1">
    <citation type="submission" date="2018-08" db="EMBL/GenBank/DDBJ databases">
        <title>Acidipila sp. 4G-K13, an acidobacterium isolated from forest soil.</title>
        <authorList>
            <person name="Gao Z.-H."/>
            <person name="Qiu L.-H."/>
        </authorList>
    </citation>
    <scope>NUCLEOTIDE SEQUENCE [LARGE SCALE GENOMIC DNA]</scope>
    <source>
        <strain evidence="8 9">4G-K13</strain>
    </source>
</reference>
<dbReference type="EMBL" id="QVQT01000004">
    <property type="protein sequence ID" value="RFU16291.1"/>
    <property type="molecule type" value="Genomic_DNA"/>
</dbReference>
<dbReference type="PROSITE" id="PS01078">
    <property type="entry name" value="MOCF_BIOSYNTHESIS_1"/>
    <property type="match status" value="1"/>
</dbReference>
<dbReference type="Proteomes" id="UP000264702">
    <property type="component" value="Unassembled WGS sequence"/>
</dbReference>
<evidence type="ECO:0000256" key="4">
    <source>
        <dbReference type="ARBA" id="ARBA00023150"/>
    </source>
</evidence>
<dbReference type="InterPro" id="IPR008284">
    <property type="entry name" value="MoCF_biosynth_CS"/>
</dbReference>
<comment type="catalytic activity">
    <reaction evidence="5">
        <text>molybdopterin + ATP + H(+) = adenylyl-molybdopterin + diphosphate</text>
        <dbReference type="Rhea" id="RHEA:31331"/>
        <dbReference type="ChEBI" id="CHEBI:15378"/>
        <dbReference type="ChEBI" id="CHEBI:30616"/>
        <dbReference type="ChEBI" id="CHEBI:33019"/>
        <dbReference type="ChEBI" id="CHEBI:58698"/>
        <dbReference type="ChEBI" id="CHEBI:62727"/>
        <dbReference type="EC" id="2.7.7.75"/>
    </reaction>
</comment>
<evidence type="ECO:0000256" key="6">
    <source>
        <dbReference type="ARBA" id="ARBA00058212"/>
    </source>
</evidence>
<dbReference type="CDD" id="cd00886">
    <property type="entry name" value="MogA_MoaB"/>
    <property type="match status" value="1"/>
</dbReference>